<comment type="similarity">
    <text evidence="8">Belongs to the methyltransferase superfamily.</text>
</comment>
<sequence>MEAIEAKQIHIRFTRALSSYDNHADAQHRISRKLASLLPHQANVRYKRMLEIGCGTGGFTEVLKQQCHIDEWILNDLCEDCQEKIEQLFPGSPPRFIAGDAETLSFPGKFDLIASASVFQWMKEPETFLHKLSGLLMQQGLLLFSTFVPGNLYEIKKLTGKGLVYPTSDTLVGWLSTADFNLLHQEEDTIVLTFKTPLDVLRHLKATGVTATGNGGWTKGRQESFCRQYAEQFATTDGQVTLTYRPLYILATKK</sequence>
<keyword evidence="7 8" id="KW-0093">Biotin biosynthesis</keyword>
<evidence type="ECO:0000256" key="5">
    <source>
        <dbReference type="ARBA" id="ARBA00022679"/>
    </source>
</evidence>
<dbReference type="GO" id="GO:0008757">
    <property type="term" value="F:S-adenosylmethionine-dependent methyltransferase activity"/>
    <property type="evidence" value="ECO:0007669"/>
    <property type="project" value="InterPro"/>
</dbReference>
<dbReference type="Proteomes" id="UP000286260">
    <property type="component" value="Unassembled WGS sequence"/>
</dbReference>
<keyword evidence="5 8" id="KW-0808">Transferase</keyword>
<dbReference type="GO" id="GO:0009102">
    <property type="term" value="P:biotin biosynthetic process"/>
    <property type="evidence" value="ECO:0007669"/>
    <property type="project" value="UniProtKB-UniRule"/>
</dbReference>
<dbReference type="EC" id="2.1.1.197" evidence="3 8"/>
<accession>A0A3R6EE71</accession>
<dbReference type="GO" id="GO:0102130">
    <property type="term" value="F:malonyl-CoA methyltransferase activity"/>
    <property type="evidence" value="ECO:0007669"/>
    <property type="project" value="UniProtKB-EC"/>
</dbReference>
<dbReference type="InterPro" id="IPR013216">
    <property type="entry name" value="Methyltransf_11"/>
</dbReference>
<organism evidence="9 10">
    <name type="scientific">Parabacteroides merdae</name>
    <dbReference type="NCBI Taxonomy" id="46503"/>
    <lineage>
        <taxon>Bacteria</taxon>
        <taxon>Pseudomonadati</taxon>
        <taxon>Bacteroidota</taxon>
        <taxon>Bacteroidia</taxon>
        <taxon>Bacteroidales</taxon>
        <taxon>Tannerellaceae</taxon>
        <taxon>Parabacteroides</taxon>
    </lineage>
</organism>
<keyword evidence="4 8" id="KW-0489">Methyltransferase</keyword>
<comment type="caution">
    <text evidence="9">The sequence shown here is derived from an EMBL/GenBank/DDBJ whole genome shotgun (WGS) entry which is preliminary data.</text>
</comment>
<dbReference type="InterPro" id="IPR029063">
    <property type="entry name" value="SAM-dependent_MTases_sf"/>
</dbReference>
<dbReference type="PANTHER" id="PTHR43861:SF1">
    <property type="entry name" value="TRANS-ACONITATE 2-METHYLTRANSFERASE"/>
    <property type="match status" value="1"/>
</dbReference>
<dbReference type="SUPFAM" id="SSF53335">
    <property type="entry name" value="S-adenosyl-L-methionine-dependent methyltransferases"/>
    <property type="match status" value="1"/>
</dbReference>
<evidence type="ECO:0000256" key="7">
    <source>
        <dbReference type="ARBA" id="ARBA00022756"/>
    </source>
</evidence>
<dbReference type="PANTHER" id="PTHR43861">
    <property type="entry name" value="TRANS-ACONITATE 2-METHYLTRANSFERASE-RELATED"/>
    <property type="match status" value="1"/>
</dbReference>
<evidence type="ECO:0000256" key="2">
    <source>
        <dbReference type="ARBA" id="ARBA00004746"/>
    </source>
</evidence>
<proteinExistence type="inferred from homology"/>
<dbReference type="EMBL" id="QSII01000014">
    <property type="protein sequence ID" value="RHC84447.1"/>
    <property type="molecule type" value="Genomic_DNA"/>
</dbReference>
<reference evidence="9 10" key="1">
    <citation type="submission" date="2018-08" db="EMBL/GenBank/DDBJ databases">
        <title>A genome reference for cultivated species of the human gut microbiota.</title>
        <authorList>
            <person name="Zou Y."/>
            <person name="Xue W."/>
            <person name="Luo G."/>
        </authorList>
    </citation>
    <scope>NUCLEOTIDE SEQUENCE [LARGE SCALE GENOMIC DNA]</scope>
    <source>
        <strain evidence="9 10">AM34-17</strain>
    </source>
</reference>
<comment type="pathway">
    <text evidence="2 8">Cofactor biosynthesis; biotin biosynthesis.</text>
</comment>
<comment type="function">
    <text evidence="8">Converts the free carboxyl group of a malonyl-thioester to its methyl ester by transfer of a methyl group from S-adenosyl-L-methionine (SAM). It allows to synthesize pimeloyl-ACP via the fatty acid synthetic pathway.</text>
</comment>
<dbReference type="UniPathway" id="UPA00078"/>
<name>A0A3R6EE71_9BACT</name>
<evidence type="ECO:0000313" key="9">
    <source>
        <dbReference type="EMBL" id="RHC84447.1"/>
    </source>
</evidence>
<dbReference type="Gene3D" id="3.40.50.150">
    <property type="entry name" value="Vaccinia Virus protein VP39"/>
    <property type="match status" value="1"/>
</dbReference>
<dbReference type="NCBIfam" id="TIGR02072">
    <property type="entry name" value="BioC"/>
    <property type="match status" value="1"/>
</dbReference>
<evidence type="ECO:0000256" key="6">
    <source>
        <dbReference type="ARBA" id="ARBA00022691"/>
    </source>
</evidence>
<evidence type="ECO:0000256" key="8">
    <source>
        <dbReference type="HAMAP-Rule" id="MF_00835"/>
    </source>
</evidence>
<dbReference type="GO" id="GO:0010340">
    <property type="term" value="F:carboxyl-O-methyltransferase activity"/>
    <property type="evidence" value="ECO:0007669"/>
    <property type="project" value="UniProtKB-UniRule"/>
</dbReference>
<comment type="catalytic activity">
    <reaction evidence="1 8">
        <text>malonyl-[ACP] + S-adenosyl-L-methionine = malonyl-[ACP] methyl ester + S-adenosyl-L-homocysteine</text>
        <dbReference type="Rhea" id="RHEA:17105"/>
        <dbReference type="Rhea" id="RHEA-COMP:9623"/>
        <dbReference type="Rhea" id="RHEA-COMP:9954"/>
        <dbReference type="ChEBI" id="CHEBI:57856"/>
        <dbReference type="ChEBI" id="CHEBI:59789"/>
        <dbReference type="ChEBI" id="CHEBI:78449"/>
        <dbReference type="ChEBI" id="CHEBI:78845"/>
        <dbReference type="EC" id="2.1.1.197"/>
    </reaction>
</comment>
<dbReference type="Pfam" id="PF08241">
    <property type="entry name" value="Methyltransf_11"/>
    <property type="match status" value="1"/>
</dbReference>
<evidence type="ECO:0000313" key="10">
    <source>
        <dbReference type="Proteomes" id="UP000286260"/>
    </source>
</evidence>
<evidence type="ECO:0000256" key="1">
    <source>
        <dbReference type="ARBA" id="ARBA00000852"/>
    </source>
</evidence>
<gene>
    <name evidence="8 9" type="primary">bioC</name>
    <name evidence="9" type="ORF">DW828_10975</name>
</gene>
<protein>
    <recommendedName>
        <fullName evidence="3 8">Malonyl-[acyl-carrier protein] O-methyltransferase</fullName>
        <shortName evidence="8">Malonyl-ACP O-methyltransferase</shortName>
        <ecNumber evidence="3 8">2.1.1.197</ecNumber>
    </recommendedName>
    <alternativeName>
        <fullName evidence="8">Biotin synthesis protein BioC</fullName>
    </alternativeName>
</protein>
<dbReference type="GO" id="GO:0032259">
    <property type="term" value="P:methylation"/>
    <property type="evidence" value="ECO:0007669"/>
    <property type="project" value="UniProtKB-KW"/>
</dbReference>
<evidence type="ECO:0000256" key="4">
    <source>
        <dbReference type="ARBA" id="ARBA00022603"/>
    </source>
</evidence>
<dbReference type="InterPro" id="IPR011814">
    <property type="entry name" value="BioC"/>
</dbReference>
<keyword evidence="6 8" id="KW-0949">S-adenosyl-L-methionine</keyword>
<dbReference type="CDD" id="cd02440">
    <property type="entry name" value="AdoMet_MTases"/>
    <property type="match status" value="1"/>
</dbReference>
<dbReference type="AlphaFoldDB" id="A0A3R6EE71"/>
<dbReference type="RefSeq" id="WP_122204489.1">
    <property type="nucleotide sequence ID" value="NZ_QRPL01000003.1"/>
</dbReference>
<dbReference type="HAMAP" id="MF_00835">
    <property type="entry name" value="BioC"/>
    <property type="match status" value="1"/>
</dbReference>
<evidence type="ECO:0000256" key="3">
    <source>
        <dbReference type="ARBA" id="ARBA00012327"/>
    </source>
</evidence>